<keyword evidence="6" id="KW-0472">Membrane</keyword>
<organism evidence="10 11">
    <name type="scientific">Trypanosoma brucei equiperdum</name>
    <dbReference type="NCBI Taxonomy" id="630700"/>
    <lineage>
        <taxon>Eukaryota</taxon>
        <taxon>Discoba</taxon>
        <taxon>Euglenozoa</taxon>
        <taxon>Kinetoplastea</taxon>
        <taxon>Metakinetoplastina</taxon>
        <taxon>Trypanosomatida</taxon>
        <taxon>Trypanosomatidae</taxon>
        <taxon>Trypanosoma</taxon>
    </lineage>
</organism>
<dbReference type="Proteomes" id="UP000266743">
    <property type="component" value="Unassembled WGS sequence"/>
</dbReference>
<evidence type="ECO:0000259" key="9">
    <source>
        <dbReference type="Pfam" id="PF13206"/>
    </source>
</evidence>
<sequence>MRYPTLAIIFIVAGVRRAKDNIDDGENTPVFSVLCKLVQLAQAGAPGETEEVAVSDVDRQLVAINMSLSDQTWQNKFAKPSGEPIYWASEENKDKQMHPEWESDWVKWALAKQEIKMDGTQHNELKKAGFLGPLTNKGFVEC</sequence>
<evidence type="ECO:0000256" key="3">
    <source>
        <dbReference type="ARBA" id="ARBA00022475"/>
    </source>
</evidence>
<evidence type="ECO:0000256" key="5">
    <source>
        <dbReference type="ARBA" id="ARBA00022729"/>
    </source>
</evidence>
<dbReference type="GO" id="GO:0005886">
    <property type="term" value="C:plasma membrane"/>
    <property type="evidence" value="ECO:0007669"/>
    <property type="project" value="UniProtKB-SubCell"/>
</dbReference>
<evidence type="ECO:0000256" key="6">
    <source>
        <dbReference type="ARBA" id="ARBA00023136"/>
    </source>
</evidence>
<evidence type="ECO:0000313" key="11">
    <source>
        <dbReference type="Proteomes" id="UP000266743"/>
    </source>
</evidence>
<name>A0A3L6KTL8_9TRYP</name>
<evidence type="ECO:0000313" key="10">
    <source>
        <dbReference type="EMBL" id="RHW67001.1"/>
    </source>
</evidence>
<keyword evidence="3" id="KW-1003">Cell membrane</keyword>
<evidence type="ECO:0000256" key="1">
    <source>
        <dbReference type="ARBA" id="ARBA00002523"/>
    </source>
</evidence>
<evidence type="ECO:0000256" key="8">
    <source>
        <dbReference type="ARBA" id="ARBA00023288"/>
    </source>
</evidence>
<keyword evidence="5" id="KW-0732">Signal</keyword>
<gene>
    <name evidence="10" type="ORF">DPX39_000064000</name>
</gene>
<dbReference type="EMBL" id="QSBY01000016">
    <property type="protein sequence ID" value="RHW67001.1"/>
    <property type="molecule type" value="Genomic_DNA"/>
</dbReference>
<dbReference type="AlphaFoldDB" id="A0A3L6KTL8"/>
<accession>A0A3L6KTL8</accession>
<reference evidence="10 11" key="1">
    <citation type="submission" date="2018-09" db="EMBL/GenBank/DDBJ databases">
        <title>whole genome sequence of T. equiperdum IVM-t1 strain.</title>
        <authorList>
            <person name="Suganuma K."/>
        </authorList>
    </citation>
    <scope>NUCLEOTIDE SEQUENCE [LARGE SCALE GENOMIC DNA]</scope>
    <source>
        <strain evidence="10 11">IVM-t1</strain>
    </source>
</reference>
<evidence type="ECO:0000256" key="4">
    <source>
        <dbReference type="ARBA" id="ARBA00022622"/>
    </source>
</evidence>
<comment type="caution">
    <text evidence="10">The sequence shown here is derived from an EMBL/GenBank/DDBJ whole genome shotgun (WGS) entry which is preliminary data.</text>
</comment>
<feature type="domain" description="Trypanosome variant surface glycoprotein B-type N-terminal" evidence="9">
    <location>
        <begin position="15"/>
        <end position="122"/>
    </location>
</feature>
<proteinExistence type="predicted"/>
<comment type="subcellular location">
    <subcellularLocation>
        <location evidence="2">Cell membrane</location>
        <topology evidence="2">Lipid-anchor</topology>
        <topology evidence="2">GPI-anchor</topology>
    </subcellularLocation>
</comment>
<protein>
    <submittedName>
        <fullName evidence="10">Trypanosomal VSG domain containing protein</fullName>
    </submittedName>
</protein>
<keyword evidence="4" id="KW-0336">GPI-anchor</keyword>
<keyword evidence="7" id="KW-0325">Glycoprotein</keyword>
<dbReference type="GO" id="GO:0098552">
    <property type="term" value="C:side of membrane"/>
    <property type="evidence" value="ECO:0007669"/>
    <property type="project" value="UniProtKB-KW"/>
</dbReference>
<comment type="function">
    <text evidence="1">VSG forms a coat on the surface of the parasite. The trypanosome evades the immune response of the host by expressing a series of antigenically distinct VSGs from an estimated 1000 VSG genes.</text>
</comment>
<keyword evidence="8" id="KW-0449">Lipoprotein</keyword>
<dbReference type="InterPro" id="IPR025932">
    <property type="entry name" value="Trypano_VSG_B_N_dom"/>
</dbReference>
<evidence type="ECO:0000256" key="7">
    <source>
        <dbReference type="ARBA" id="ARBA00023180"/>
    </source>
</evidence>
<dbReference type="Pfam" id="PF13206">
    <property type="entry name" value="VSG_B"/>
    <property type="match status" value="1"/>
</dbReference>
<evidence type="ECO:0000256" key="2">
    <source>
        <dbReference type="ARBA" id="ARBA00004609"/>
    </source>
</evidence>